<reference evidence="2 3" key="1">
    <citation type="journal article" date="2018" name="Nat. Ecol. Evol.">
        <title>Shark genomes provide insights into elasmobranch evolution and the origin of vertebrates.</title>
        <authorList>
            <person name="Hara Y"/>
            <person name="Yamaguchi K"/>
            <person name="Onimaru K"/>
            <person name="Kadota M"/>
            <person name="Koyanagi M"/>
            <person name="Keeley SD"/>
            <person name="Tatsumi K"/>
            <person name="Tanaka K"/>
            <person name="Motone F"/>
            <person name="Kageyama Y"/>
            <person name="Nozu R"/>
            <person name="Adachi N"/>
            <person name="Nishimura O"/>
            <person name="Nakagawa R"/>
            <person name="Tanegashima C"/>
            <person name="Kiyatake I"/>
            <person name="Matsumoto R"/>
            <person name="Murakumo K"/>
            <person name="Nishida K"/>
            <person name="Terakita A"/>
            <person name="Kuratani S"/>
            <person name="Sato K"/>
            <person name="Hyodo S Kuraku.S."/>
        </authorList>
    </citation>
    <scope>NUCLEOTIDE SEQUENCE [LARGE SCALE GENOMIC DNA]</scope>
</reference>
<accession>A0A401TQJ5</accession>
<dbReference type="EMBL" id="BEZZ01141857">
    <property type="protein sequence ID" value="GCC44941.1"/>
    <property type="molecule type" value="Genomic_DNA"/>
</dbReference>
<proteinExistence type="predicted"/>
<feature type="compositionally biased region" description="Basic and acidic residues" evidence="1">
    <location>
        <begin position="61"/>
        <end position="76"/>
    </location>
</feature>
<protein>
    <submittedName>
        <fullName evidence="2">Uncharacterized protein</fullName>
    </submittedName>
</protein>
<evidence type="ECO:0000313" key="2">
    <source>
        <dbReference type="EMBL" id="GCC44941.1"/>
    </source>
</evidence>
<sequence>MQLFGVFVRQPGRDHARDEADQPVEDELHRPAFGAVRGVGQRRAEERHETDDQHPHRRRDPPHMHQDVVDRAEHQRRHDAEQIIVLQRLHEHDEQLRHFAAIGLGPVAGLIGGHQQQQEAADERPDGCEDQIAFHGVPLPDVGQV</sequence>
<evidence type="ECO:0000256" key="1">
    <source>
        <dbReference type="SAM" id="MobiDB-lite"/>
    </source>
</evidence>
<feature type="compositionally biased region" description="Basic and acidic residues" evidence="1">
    <location>
        <begin position="11"/>
        <end position="30"/>
    </location>
</feature>
<feature type="compositionally biased region" description="Basic and acidic residues" evidence="1">
    <location>
        <begin position="42"/>
        <end position="54"/>
    </location>
</feature>
<name>A0A401TQJ5_CHIPU</name>
<gene>
    <name evidence="2" type="ORF">chiPu_0028842</name>
</gene>
<keyword evidence="3" id="KW-1185">Reference proteome</keyword>
<dbReference type="Proteomes" id="UP000287033">
    <property type="component" value="Unassembled WGS sequence"/>
</dbReference>
<organism evidence="2 3">
    <name type="scientific">Chiloscyllium punctatum</name>
    <name type="common">Brownbanded bambooshark</name>
    <name type="synonym">Hemiscyllium punctatum</name>
    <dbReference type="NCBI Taxonomy" id="137246"/>
    <lineage>
        <taxon>Eukaryota</taxon>
        <taxon>Metazoa</taxon>
        <taxon>Chordata</taxon>
        <taxon>Craniata</taxon>
        <taxon>Vertebrata</taxon>
        <taxon>Chondrichthyes</taxon>
        <taxon>Elasmobranchii</taxon>
        <taxon>Galeomorphii</taxon>
        <taxon>Galeoidea</taxon>
        <taxon>Orectolobiformes</taxon>
        <taxon>Hemiscylliidae</taxon>
        <taxon>Chiloscyllium</taxon>
    </lineage>
</organism>
<dbReference type="AlphaFoldDB" id="A0A401TQJ5"/>
<feature type="region of interest" description="Disordered" evidence="1">
    <location>
        <begin position="1"/>
        <end position="76"/>
    </location>
</feature>
<comment type="caution">
    <text evidence="2">The sequence shown here is derived from an EMBL/GenBank/DDBJ whole genome shotgun (WGS) entry which is preliminary data.</text>
</comment>
<evidence type="ECO:0000313" key="3">
    <source>
        <dbReference type="Proteomes" id="UP000287033"/>
    </source>
</evidence>